<proteinExistence type="predicted"/>
<feature type="transmembrane region" description="Helical" evidence="10">
    <location>
        <begin position="292"/>
        <end position="310"/>
    </location>
</feature>
<sequence>MVRTLRPRAHRPQHASGRNPGLDRSDAPARGLSGKRGWLCYLPGVHPASRSLIDRWIYAAKVDSWPKLLVPTILGQALGVAAAGRVDPRAFVLGLCFTICQLLFVVFLNDWGDRRVDRIKRQMFPEGCSPKTIPDAILPGSAVLTAGVVAGLAGLGVALYAELSLARAGATWSALALMAIFLAYTFWPLRLNYRGGGEWLEGLGVGLVLPWFHLFLQSGESGLVRELWLLPGFCLLALASAVASGLSDEQSDRRGGKRTYASEYGNRAARALVERLGLAAALVWAVTVRVSGVVPAPVGALVVIVVLVNWRRLRKLSPEATTNAFDAQRAYKRVLHQAQWRSATLIAVILIALTILGWRR</sequence>
<evidence type="ECO:0000256" key="1">
    <source>
        <dbReference type="ARBA" id="ARBA00004141"/>
    </source>
</evidence>
<evidence type="ECO:0000256" key="2">
    <source>
        <dbReference type="ARBA" id="ARBA00004863"/>
    </source>
</evidence>
<dbReference type="InterPro" id="IPR044878">
    <property type="entry name" value="UbiA_sf"/>
</dbReference>
<feature type="region of interest" description="Disordered" evidence="9">
    <location>
        <begin position="1"/>
        <end position="27"/>
    </location>
</feature>
<dbReference type="PANTHER" id="PTHR13929:SF0">
    <property type="entry name" value="UBIA PRENYLTRANSFERASE DOMAIN-CONTAINING PROTEIN 1"/>
    <property type="match status" value="1"/>
</dbReference>
<organism evidence="11 12">
    <name type="scientific">Enhygromyxa salina</name>
    <dbReference type="NCBI Taxonomy" id="215803"/>
    <lineage>
        <taxon>Bacteria</taxon>
        <taxon>Pseudomonadati</taxon>
        <taxon>Myxococcota</taxon>
        <taxon>Polyangia</taxon>
        <taxon>Nannocystales</taxon>
        <taxon>Nannocystaceae</taxon>
        <taxon>Enhygromyxa</taxon>
    </lineage>
</organism>
<keyword evidence="12" id="KW-1185">Reference proteome</keyword>
<dbReference type="EMBL" id="PVNK01000166">
    <property type="protein sequence ID" value="PRP95846.1"/>
    <property type="molecule type" value="Genomic_DNA"/>
</dbReference>
<feature type="transmembrane region" description="Helical" evidence="10">
    <location>
        <begin position="338"/>
        <end position="358"/>
    </location>
</feature>
<evidence type="ECO:0000256" key="6">
    <source>
        <dbReference type="ARBA" id="ARBA00022692"/>
    </source>
</evidence>
<dbReference type="AlphaFoldDB" id="A0A2S9XSM5"/>
<feature type="transmembrane region" description="Helical" evidence="10">
    <location>
        <begin position="199"/>
        <end position="216"/>
    </location>
</feature>
<evidence type="ECO:0000256" key="10">
    <source>
        <dbReference type="SAM" id="Phobius"/>
    </source>
</evidence>
<dbReference type="GO" id="GO:0016020">
    <property type="term" value="C:membrane"/>
    <property type="evidence" value="ECO:0007669"/>
    <property type="project" value="UniProtKB-SubCell"/>
</dbReference>
<evidence type="ECO:0000256" key="5">
    <source>
        <dbReference type="ARBA" id="ARBA00022679"/>
    </source>
</evidence>
<dbReference type="GO" id="GO:0009234">
    <property type="term" value="P:menaquinone biosynthetic process"/>
    <property type="evidence" value="ECO:0007669"/>
    <property type="project" value="UniProtKB-UniPathway"/>
</dbReference>
<feature type="transmembrane region" description="Helical" evidence="10">
    <location>
        <begin position="228"/>
        <end position="247"/>
    </location>
</feature>
<keyword evidence="7 10" id="KW-1133">Transmembrane helix</keyword>
<dbReference type="PANTHER" id="PTHR13929">
    <property type="entry name" value="1,4-DIHYDROXY-2-NAPHTHOATE OCTAPRENYLTRANSFERASE"/>
    <property type="match status" value="1"/>
</dbReference>
<dbReference type="GO" id="GO:0004659">
    <property type="term" value="F:prenyltransferase activity"/>
    <property type="evidence" value="ECO:0007669"/>
    <property type="project" value="InterPro"/>
</dbReference>
<dbReference type="GO" id="GO:0042371">
    <property type="term" value="P:vitamin K biosynthetic process"/>
    <property type="evidence" value="ECO:0007669"/>
    <property type="project" value="TreeGrafter"/>
</dbReference>
<keyword evidence="6 10" id="KW-0812">Transmembrane</keyword>
<evidence type="ECO:0000256" key="8">
    <source>
        <dbReference type="ARBA" id="ARBA00023136"/>
    </source>
</evidence>
<dbReference type="Proteomes" id="UP000237968">
    <property type="component" value="Unassembled WGS sequence"/>
</dbReference>
<feature type="compositionally biased region" description="Basic residues" evidence="9">
    <location>
        <begin position="1"/>
        <end position="13"/>
    </location>
</feature>
<evidence type="ECO:0000313" key="11">
    <source>
        <dbReference type="EMBL" id="PRP95846.1"/>
    </source>
</evidence>
<evidence type="ECO:0000313" key="12">
    <source>
        <dbReference type="Proteomes" id="UP000237968"/>
    </source>
</evidence>
<dbReference type="InterPro" id="IPR026046">
    <property type="entry name" value="UBIAD1"/>
</dbReference>
<keyword evidence="3" id="KW-0474">Menaquinone biosynthesis</keyword>
<keyword evidence="8 10" id="KW-0472">Membrane</keyword>
<accession>A0A2S9XSM5</accession>
<dbReference type="CDD" id="cd13962">
    <property type="entry name" value="PT_UbiA_UBIAD1"/>
    <property type="match status" value="1"/>
</dbReference>
<dbReference type="Pfam" id="PF01040">
    <property type="entry name" value="UbiA"/>
    <property type="match status" value="1"/>
</dbReference>
<evidence type="ECO:0000256" key="3">
    <source>
        <dbReference type="ARBA" id="ARBA00022428"/>
    </source>
</evidence>
<dbReference type="OrthoDB" id="9767568at2"/>
<comment type="pathway">
    <text evidence="2">Quinol/quinone metabolism; menaquinone biosynthesis.</text>
</comment>
<keyword evidence="5 11" id="KW-0808">Transferase</keyword>
<evidence type="ECO:0000256" key="9">
    <source>
        <dbReference type="SAM" id="MobiDB-lite"/>
    </source>
</evidence>
<reference evidence="11 12" key="1">
    <citation type="submission" date="2018-03" db="EMBL/GenBank/DDBJ databases">
        <title>Draft Genome Sequences of the Obligatory Marine Myxobacteria Enhygromyxa salina SWB005.</title>
        <authorList>
            <person name="Poehlein A."/>
            <person name="Moghaddam J.A."/>
            <person name="Harms H."/>
            <person name="Alanjari M."/>
            <person name="Koenig G.M."/>
            <person name="Daniel R."/>
            <person name="Schaeberle T.F."/>
        </authorList>
    </citation>
    <scope>NUCLEOTIDE SEQUENCE [LARGE SCALE GENOMIC DNA]</scope>
    <source>
        <strain evidence="11 12">SWB005</strain>
    </source>
</reference>
<dbReference type="UniPathway" id="UPA00079"/>
<keyword evidence="4" id="KW-1003">Cell membrane</keyword>
<comment type="subcellular location">
    <subcellularLocation>
        <location evidence="1">Membrane</location>
        <topology evidence="1">Multi-pass membrane protein</topology>
    </subcellularLocation>
</comment>
<protein>
    <submittedName>
        <fullName evidence="11">1,4-dihydroxy-2-naphthoate octaprenyltransferase</fullName>
    </submittedName>
</protein>
<feature type="transmembrane region" description="Helical" evidence="10">
    <location>
        <begin position="133"/>
        <end position="159"/>
    </location>
</feature>
<dbReference type="Gene3D" id="1.10.357.140">
    <property type="entry name" value="UbiA prenyltransferase"/>
    <property type="match status" value="1"/>
</dbReference>
<evidence type="ECO:0000256" key="7">
    <source>
        <dbReference type="ARBA" id="ARBA00022989"/>
    </source>
</evidence>
<gene>
    <name evidence="11" type="ORF">ENSA5_37150</name>
</gene>
<name>A0A2S9XSM5_9BACT</name>
<evidence type="ECO:0000256" key="4">
    <source>
        <dbReference type="ARBA" id="ARBA00022475"/>
    </source>
</evidence>
<feature type="transmembrane region" description="Helical" evidence="10">
    <location>
        <begin position="165"/>
        <end position="187"/>
    </location>
</feature>
<comment type="caution">
    <text evidence="11">The sequence shown here is derived from an EMBL/GenBank/DDBJ whole genome shotgun (WGS) entry which is preliminary data.</text>
</comment>
<feature type="transmembrane region" description="Helical" evidence="10">
    <location>
        <begin position="90"/>
        <end position="112"/>
    </location>
</feature>
<dbReference type="InterPro" id="IPR000537">
    <property type="entry name" value="UbiA_prenyltransferase"/>
</dbReference>